<reference evidence="1 2" key="1">
    <citation type="submission" date="2019-11" db="EMBL/GenBank/DDBJ databases">
        <title>Whole-genome sequence of Rhodoplanes serenus DSM 18633, type strain.</title>
        <authorList>
            <person name="Kyndt J.A."/>
            <person name="Meyer T.E."/>
        </authorList>
    </citation>
    <scope>NUCLEOTIDE SEQUENCE [LARGE SCALE GENOMIC DNA]</scope>
    <source>
        <strain evidence="1 2">DSM 18633</strain>
    </source>
</reference>
<evidence type="ECO:0000313" key="2">
    <source>
        <dbReference type="Proteomes" id="UP000438991"/>
    </source>
</evidence>
<name>A0A9X4XQ07_9BRAD</name>
<sequence length="95" mass="10312">MPNQPDDITRLRTAHYALEDLPETIDFPQHPGGELLPVVEATVDDIAFAIVAAEQENSAAYRRVAALQRLYKLAREAGCIGADRAAVAVLKKVGQ</sequence>
<accession>A0A9X4XQ07</accession>
<gene>
    <name evidence="1" type="ORF">GJ689_19160</name>
</gene>
<dbReference type="EMBL" id="WNKV01000016">
    <property type="protein sequence ID" value="MTW18324.1"/>
    <property type="molecule type" value="Genomic_DNA"/>
</dbReference>
<organism evidence="1 2">
    <name type="scientific">Rhodoplanes serenus</name>
    <dbReference type="NCBI Taxonomy" id="200615"/>
    <lineage>
        <taxon>Bacteria</taxon>
        <taxon>Pseudomonadati</taxon>
        <taxon>Pseudomonadota</taxon>
        <taxon>Alphaproteobacteria</taxon>
        <taxon>Hyphomicrobiales</taxon>
        <taxon>Nitrobacteraceae</taxon>
        <taxon>Rhodoplanes</taxon>
    </lineage>
</organism>
<evidence type="ECO:0000313" key="1">
    <source>
        <dbReference type="EMBL" id="MTW18324.1"/>
    </source>
</evidence>
<proteinExistence type="predicted"/>
<dbReference type="AlphaFoldDB" id="A0A9X4XQ07"/>
<dbReference type="RefSeq" id="WP_155480784.1">
    <property type="nucleotide sequence ID" value="NZ_WNKV01000016.1"/>
</dbReference>
<protein>
    <submittedName>
        <fullName evidence="1">Uncharacterized protein</fullName>
    </submittedName>
</protein>
<dbReference type="Proteomes" id="UP000438991">
    <property type="component" value="Unassembled WGS sequence"/>
</dbReference>
<comment type="caution">
    <text evidence="1">The sequence shown here is derived from an EMBL/GenBank/DDBJ whole genome shotgun (WGS) entry which is preliminary data.</text>
</comment>